<sequence>MSGPLCINSETMPLIDRRLAILNESIRALKRKKNDLLPISKLPVELVTEIFLEYQSVMRARPTIYWEQDKSRKMVEWIGITHVCQRWRDIALNFSRLWIRIPAHYPSLANEMAIRSRNAHLLVLVEISDPRAVEPCPSSIFQHASRFQVLKIAESSPALVAKVFQAIKPTPAPYLLKLKLSSMEQEEPVTESSPIFDLLPIIDSRILDTRSLRRVQAPTTRRWDLNLFTGLTYLKLDDYGPALPRVQTSQREFLDALRRMPTLRFLDLNEGILPEVVDVSSPEPVHLPSLRHLTLHDRVDLIAFFLNHVHFPLTTYTSITIFPRTGHAFQLAHISSVVGLLTRLVEGRRNTSKLRHVGVYFSEVEENPENFVSLDIEAWASSKGPLWLAEGRRPDQYMPFLKADFSFYVIIKPAEEAPDDIDGLLAYVFGIFPPDDVVSLYLWMCHKYPYYCSFEPFFRMVSQLPALDTISLNPTLDDWFFEKLYKCDVQRDGVGPSYPVLRYLDFTGCGMHDPDLMTLYKCLKKRSARGLGPRRLRMELVGLRGDFEREMALLESVVDVVVWVT</sequence>
<reference evidence="1 2" key="1">
    <citation type="submission" date="2014-04" db="EMBL/GenBank/DDBJ databases">
        <authorList>
            <consortium name="DOE Joint Genome Institute"/>
            <person name="Kuo A."/>
            <person name="Gay G."/>
            <person name="Dore J."/>
            <person name="Kohler A."/>
            <person name="Nagy L.G."/>
            <person name="Floudas D."/>
            <person name="Copeland A."/>
            <person name="Barry K.W."/>
            <person name="Cichocki N."/>
            <person name="Veneault-Fourrey C."/>
            <person name="LaButti K."/>
            <person name="Lindquist E.A."/>
            <person name="Lipzen A."/>
            <person name="Lundell T."/>
            <person name="Morin E."/>
            <person name="Murat C."/>
            <person name="Sun H."/>
            <person name="Tunlid A."/>
            <person name="Henrissat B."/>
            <person name="Grigoriev I.V."/>
            <person name="Hibbett D.S."/>
            <person name="Martin F."/>
            <person name="Nordberg H.P."/>
            <person name="Cantor M.N."/>
            <person name="Hua S.X."/>
        </authorList>
    </citation>
    <scope>NUCLEOTIDE SEQUENCE [LARGE SCALE GENOMIC DNA]</scope>
    <source>
        <strain evidence="2">h7</strain>
    </source>
</reference>
<accession>A0A0C2XD57</accession>
<dbReference type="Proteomes" id="UP000053424">
    <property type="component" value="Unassembled WGS sequence"/>
</dbReference>
<proteinExistence type="predicted"/>
<reference evidence="2" key="2">
    <citation type="submission" date="2015-01" db="EMBL/GenBank/DDBJ databases">
        <title>Evolutionary Origins and Diversification of the Mycorrhizal Mutualists.</title>
        <authorList>
            <consortium name="DOE Joint Genome Institute"/>
            <consortium name="Mycorrhizal Genomics Consortium"/>
            <person name="Kohler A."/>
            <person name="Kuo A."/>
            <person name="Nagy L.G."/>
            <person name="Floudas D."/>
            <person name="Copeland A."/>
            <person name="Barry K.W."/>
            <person name="Cichocki N."/>
            <person name="Veneault-Fourrey C."/>
            <person name="LaButti K."/>
            <person name="Lindquist E.A."/>
            <person name="Lipzen A."/>
            <person name="Lundell T."/>
            <person name="Morin E."/>
            <person name="Murat C."/>
            <person name="Riley R."/>
            <person name="Ohm R."/>
            <person name="Sun H."/>
            <person name="Tunlid A."/>
            <person name="Henrissat B."/>
            <person name="Grigoriev I.V."/>
            <person name="Hibbett D.S."/>
            <person name="Martin F."/>
        </authorList>
    </citation>
    <scope>NUCLEOTIDE SEQUENCE [LARGE SCALE GENOMIC DNA]</scope>
    <source>
        <strain evidence="2">h7</strain>
    </source>
</reference>
<dbReference type="SUPFAM" id="SSF52047">
    <property type="entry name" value="RNI-like"/>
    <property type="match status" value="1"/>
</dbReference>
<evidence type="ECO:0000313" key="2">
    <source>
        <dbReference type="Proteomes" id="UP000053424"/>
    </source>
</evidence>
<organism evidence="1 2">
    <name type="scientific">Hebeloma cylindrosporum</name>
    <dbReference type="NCBI Taxonomy" id="76867"/>
    <lineage>
        <taxon>Eukaryota</taxon>
        <taxon>Fungi</taxon>
        <taxon>Dikarya</taxon>
        <taxon>Basidiomycota</taxon>
        <taxon>Agaricomycotina</taxon>
        <taxon>Agaricomycetes</taxon>
        <taxon>Agaricomycetidae</taxon>
        <taxon>Agaricales</taxon>
        <taxon>Agaricineae</taxon>
        <taxon>Hymenogastraceae</taxon>
        <taxon>Hebeloma</taxon>
    </lineage>
</organism>
<evidence type="ECO:0000313" key="1">
    <source>
        <dbReference type="EMBL" id="KIM35828.1"/>
    </source>
</evidence>
<dbReference type="AlphaFoldDB" id="A0A0C2XD57"/>
<dbReference type="EMBL" id="KN831813">
    <property type="protein sequence ID" value="KIM35828.1"/>
    <property type="molecule type" value="Genomic_DNA"/>
</dbReference>
<dbReference type="OrthoDB" id="2866324at2759"/>
<protein>
    <submittedName>
        <fullName evidence="1">Uncharacterized protein</fullName>
    </submittedName>
</protein>
<dbReference type="HOGENOM" id="CLU_024199_2_3_1"/>
<dbReference type="STRING" id="686832.A0A0C2XD57"/>
<keyword evidence="2" id="KW-1185">Reference proteome</keyword>
<name>A0A0C2XD57_HEBCY</name>
<gene>
    <name evidence="1" type="ORF">M413DRAFT_32184</name>
</gene>